<comment type="similarity">
    <text evidence="2">Belongs to the glycosyltransferase 28 family.</text>
</comment>
<evidence type="ECO:0000256" key="3">
    <source>
        <dbReference type="ARBA" id="ARBA00012614"/>
    </source>
</evidence>
<dbReference type="Proteomes" id="UP000050525">
    <property type="component" value="Unassembled WGS sequence"/>
</dbReference>
<evidence type="ECO:0000256" key="4">
    <source>
        <dbReference type="ARBA" id="ARBA00017468"/>
    </source>
</evidence>
<dbReference type="GeneID" id="102562578"/>
<proteinExistence type="inferred from homology"/>
<sequence length="187" mass="19840">MAVSSAAPAAGGCPLEARPAPGATKSAFVTVGTTCFDELIAAVSAAPCLRVLRGLGYGRLVLQIGRGTRAPRPVRAPDFALEVFRFKDSLAEDLRQADLVISHAGAGSCLETLGEGKPLVVVINETLMDNHQLELARQLRRDGHLVYCTCSTLAETLQSVDLSLLKPFPPGRPEKFAAFLDDVLGLE</sequence>
<protein>
    <recommendedName>
        <fullName evidence="4">UDP-N-acetylglucosamine transferase subunit ALG13</fullName>
        <ecNumber evidence="3">2.4.1.141</ecNumber>
    </recommendedName>
</protein>
<dbReference type="GO" id="GO:0004577">
    <property type="term" value="F:N-acetylglucosaminyldiphosphodolichol N-acetylglucosaminyltransferase activity"/>
    <property type="evidence" value="ECO:0007669"/>
    <property type="project" value="UniProtKB-EC"/>
</dbReference>
<gene>
    <name evidence="9" type="primary">ALG13L</name>
    <name evidence="9" type="ORF">Y1Q_0019975</name>
</gene>
<reference evidence="9 10" key="1">
    <citation type="journal article" date="2012" name="Genome Biol.">
        <title>Sequencing three crocodilian genomes to illuminate the evolution of archosaurs and amniotes.</title>
        <authorList>
            <person name="St John J.A."/>
            <person name="Braun E.L."/>
            <person name="Isberg S.R."/>
            <person name="Miles L.G."/>
            <person name="Chong A.Y."/>
            <person name="Gongora J."/>
            <person name="Dalzell P."/>
            <person name="Moran C."/>
            <person name="Bed'hom B."/>
            <person name="Abzhanov A."/>
            <person name="Burgess S.C."/>
            <person name="Cooksey A.M."/>
            <person name="Castoe T.A."/>
            <person name="Crawford N.G."/>
            <person name="Densmore L.D."/>
            <person name="Drew J.C."/>
            <person name="Edwards S.V."/>
            <person name="Faircloth B.C."/>
            <person name="Fujita M.K."/>
            <person name="Greenwold M.J."/>
            <person name="Hoffmann F.G."/>
            <person name="Howard J.M."/>
            <person name="Iguchi T."/>
            <person name="Janes D.E."/>
            <person name="Khan S.Y."/>
            <person name="Kohno S."/>
            <person name="de Koning A.J."/>
            <person name="Lance S.L."/>
            <person name="McCarthy F.M."/>
            <person name="McCormack J.E."/>
            <person name="Merchant M.E."/>
            <person name="Peterson D.G."/>
            <person name="Pollock D.D."/>
            <person name="Pourmand N."/>
            <person name="Raney B.J."/>
            <person name="Roessler K.A."/>
            <person name="Sanford J.R."/>
            <person name="Sawyer R.H."/>
            <person name="Schmidt C.J."/>
            <person name="Triplett E.W."/>
            <person name="Tuberville T.D."/>
            <person name="Venegas-Anaya M."/>
            <person name="Howard J.T."/>
            <person name="Jarvis E.D."/>
            <person name="Guillette L.J.Jr."/>
            <person name="Glenn T.C."/>
            <person name="Green R.E."/>
            <person name="Ray D.A."/>
        </authorList>
    </citation>
    <scope>NUCLEOTIDE SEQUENCE [LARGE SCALE GENOMIC DNA]</scope>
    <source>
        <strain evidence="9">KSC_2009_1</strain>
    </source>
</reference>
<feature type="domain" description="Glycosyl transferase family 28 C-terminal" evidence="8">
    <location>
        <begin position="28"/>
        <end position="172"/>
    </location>
</feature>
<evidence type="ECO:0000259" key="8">
    <source>
        <dbReference type="Pfam" id="PF04101"/>
    </source>
</evidence>
<keyword evidence="5" id="KW-0328">Glycosyltransferase</keyword>
<dbReference type="PANTHER" id="PTHR12867">
    <property type="entry name" value="GLYCOSYL TRANSFERASE-RELATED"/>
    <property type="match status" value="1"/>
</dbReference>
<evidence type="ECO:0000313" key="10">
    <source>
        <dbReference type="Proteomes" id="UP000050525"/>
    </source>
</evidence>
<dbReference type="KEGG" id="amj:102562578"/>
<comment type="caution">
    <text evidence="9">The sequence shown here is derived from an EMBL/GenBank/DDBJ whole genome shotgun (WGS) entry which is preliminary data.</text>
</comment>
<dbReference type="STRING" id="8496.A0A151PDS9"/>
<evidence type="ECO:0000313" key="9">
    <source>
        <dbReference type="EMBL" id="KYO47267.1"/>
    </source>
</evidence>
<dbReference type="PANTHER" id="PTHR12867:SF6">
    <property type="entry name" value="N-ACETYLGLUCOSAMINYLDIPHOSPHODOLICHOL N-ACETYLGLUCOSAMINYLTRANSFERASE"/>
    <property type="match status" value="1"/>
</dbReference>
<evidence type="ECO:0000256" key="6">
    <source>
        <dbReference type="ARBA" id="ARBA00022679"/>
    </source>
</evidence>
<dbReference type="OrthoDB" id="20273at2759"/>
<comment type="subcellular location">
    <subcellularLocation>
        <location evidence="1">Endoplasmic reticulum</location>
    </subcellularLocation>
</comment>
<dbReference type="InterPro" id="IPR039042">
    <property type="entry name" value="Alg13-like"/>
</dbReference>
<evidence type="ECO:0000256" key="1">
    <source>
        <dbReference type="ARBA" id="ARBA00004240"/>
    </source>
</evidence>
<accession>A0A151PDS9</accession>
<dbReference type="AlphaFoldDB" id="A0A151PDS9"/>
<dbReference type="GO" id="GO:0005783">
    <property type="term" value="C:endoplasmic reticulum"/>
    <property type="evidence" value="ECO:0007669"/>
    <property type="project" value="UniProtKB-SubCell"/>
</dbReference>
<dbReference type="GO" id="GO:0006488">
    <property type="term" value="P:dolichol-linked oligosaccharide biosynthetic process"/>
    <property type="evidence" value="ECO:0007669"/>
    <property type="project" value="InterPro"/>
</dbReference>
<dbReference type="EC" id="2.4.1.141" evidence="3"/>
<name>A0A151PDS9_ALLMI</name>
<dbReference type="EMBL" id="AKHW03000474">
    <property type="protein sequence ID" value="KYO47267.1"/>
    <property type="molecule type" value="Genomic_DNA"/>
</dbReference>
<keyword evidence="10" id="KW-1185">Reference proteome</keyword>
<keyword evidence="7" id="KW-0256">Endoplasmic reticulum</keyword>
<dbReference type="InterPro" id="IPR007235">
    <property type="entry name" value="Glyco_trans_28_C"/>
</dbReference>
<dbReference type="Pfam" id="PF04101">
    <property type="entry name" value="Glyco_tran_28_C"/>
    <property type="match status" value="1"/>
</dbReference>
<evidence type="ECO:0000256" key="5">
    <source>
        <dbReference type="ARBA" id="ARBA00022676"/>
    </source>
</evidence>
<dbReference type="SUPFAM" id="SSF53756">
    <property type="entry name" value="UDP-Glycosyltransferase/glycogen phosphorylase"/>
    <property type="match status" value="1"/>
</dbReference>
<keyword evidence="6 9" id="KW-0808">Transferase</keyword>
<evidence type="ECO:0000256" key="2">
    <source>
        <dbReference type="ARBA" id="ARBA00006962"/>
    </source>
</evidence>
<evidence type="ECO:0000256" key="7">
    <source>
        <dbReference type="ARBA" id="ARBA00022824"/>
    </source>
</evidence>
<dbReference type="Gene3D" id="3.40.50.2000">
    <property type="entry name" value="Glycogen Phosphorylase B"/>
    <property type="match status" value="1"/>
</dbReference>
<organism evidence="9 10">
    <name type="scientific">Alligator mississippiensis</name>
    <name type="common">American alligator</name>
    <dbReference type="NCBI Taxonomy" id="8496"/>
    <lineage>
        <taxon>Eukaryota</taxon>
        <taxon>Metazoa</taxon>
        <taxon>Chordata</taxon>
        <taxon>Craniata</taxon>
        <taxon>Vertebrata</taxon>
        <taxon>Euteleostomi</taxon>
        <taxon>Archelosauria</taxon>
        <taxon>Archosauria</taxon>
        <taxon>Crocodylia</taxon>
        <taxon>Alligatoridae</taxon>
        <taxon>Alligatorinae</taxon>
        <taxon>Alligator</taxon>
    </lineage>
</organism>